<dbReference type="Gene3D" id="3.30.420.130">
    <property type="entry name" value="Dinitrogenase iron-molybdenum cofactor biosynthesis domain"/>
    <property type="match status" value="1"/>
</dbReference>
<organism evidence="2 3">
    <name type="scientific">Dielma fastidiosa</name>
    <dbReference type="NCBI Taxonomy" id="1034346"/>
    <lineage>
        <taxon>Bacteria</taxon>
        <taxon>Bacillati</taxon>
        <taxon>Bacillota</taxon>
        <taxon>Erysipelotrichia</taxon>
        <taxon>Erysipelotrichales</taxon>
        <taxon>Erysipelotrichaceae</taxon>
        <taxon>Dielma</taxon>
    </lineage>
</organism>
<evidence type="ECO:0000313" key="2">
    <source>
        <dbReference type="EMBL" id="PXX78960.1"/>
    </source>
</evidence>
<dbReference type="InterPro" id="IPR036105">
    <property type="entry name" value="DiNase_FeMo-co_biosyn_sf"/>
</dbReference>
<dbReference type="PANTHER" id="PTHR42983:SF1">
    <property type="entry name" value="IRON-MOLYBDENUM PROTEIN"/>
    <property type="match status" value="1"/>
</dbReference>
<dbReference type="CDD" id="cd00851">
    <property type="entry name" value="MTH1175"/>
    <property type="match status" value="1"/>
</dbReference>
<dbReference type="Pfam" id="PF02579">
    <property type="entry name" value="Nitro_FeMo-Co"/>
    <property type="match status" value="1"/>
</dbReference>
<dbReference type="RefSeq" id="WP_022937448.1">
    <property type="nucleotide sequence ID" value="NZ_CABKRQ010000003.1"/>
</dbReference>
<feature type="domain" description="Dinitrogenase iron-molybdenum cofactor biosynthesis" evidence="1">
    <location>
        <begin position="9"/>
        <end position="95"/>
    </location>
</feature>
<dbReference type="PANTHER" id="PTHR42983">
    <property type="entry name" value="DINITROGENASE IRON-MOLYBDENUM COFACTOR PROTEIN-RELATED"/>
    <property type="match status" value="1"/>
</dbReference>
<dbReference type="AlphaFoldDB" id="A0A318KMY9"/>
<protein>
    <submittedName>
        <fullName evidence="2">Putative Fe-Mo cluster-binding NifX family protein</fullName>
    </submittedName>
</protein>
<dbReference type="STRING" id="1034346.GCA_000313565_01133"/>
<dbReference type="InterPro" id="IPR003731">
    <property type="entry name" value="Di-Nase_FeMo-co_biosynth"/>
</dbReference>
<comment type="caution">
    <text evidence="2">The sequence shown here is derived from an EMBL/GenBank/DDBJ whole genome shotgun (WGS) entry which is preliminary data.</text>
</comment>
<keyword evidence="3" id="KW-1185">Reference proteome</keyword>
<accession>A0A318KMY9</accession>
<name>A0A318KMY9_9FIRM</name>
<dbReference type="Proteomes" id="UP000247612">
    <property type="component" value="Unassembled WGS sequence"/>
</dbReference>
<dbReference type="SUPFAM" id="SSF53146">
    <property type="entry name" value="Nitrogenase accessory factor-like"/>
    <property type="match status" value="1"/>
</dbReference>
<dbReference type="EMBL" id="QJKH01000006">
    <property type="protein sequence ID" value="PXX78960.1"/>
    <property type="molecule type" value="Genomic_DNA"/>
</dbReference>
<dbReference type="InterPro" id="IPR033913">
    <property type="entry name" value="MTH1175_dom"/>
</dbReference>
<proteinExistence type="predicted"/>
<dbReference type="OrthoDB" id="280278at2"/>
<evidence type="ECO:0000259" key="1">
    <source>
        <dbReference type="Pfam" id="PF02579"/>
    </source>
</evidence>
<reference evidence="2 3" key="1">
    <citation type="submission" date="2018-05" db="EMBL/GenBank/DDBJ databases">
        <title>Genomic Encyclopedia of Type Strains, Phase IV (KMG-IV): sequencing the most valuable type-strain genomes for metagenomic binning, comparative biology and taxonomic classification.</title>
        <authorList>
            <person name="Goeker M."/>
        </authorList>
    </citation>
    <scope>NUCLEOTIDE SEQUENCE [LARGE SCALE GENOMIC DNA]</scope>
    <source>
        <strain evidence="2 3">JC118</strain>
    </source>
</reference>
<gene>
    <name evidence="2" type="ORF">DES51_10677</name>
</gene>
<evidence type="ECO:0000313" key="3">
    <source>
        <dbReference type="Proteomes" id="UP000247612"/>
    </source>
</evidence>
<sequence length="120" mass="12698">MKAAVTTENQEVFQHFGKCQTFTLAVIENNQILSKSMLDAQGNGHSALVGLLQAQGVDTLVCGGIGQGAVDALSAAGIQVIRGCQGRVSMILELLAQGLLKDNPSQVCDHHDHDCKEHTC</sequence>